<sequence>MADFENLQARLLEEYSKILDSSTVLAILSDYNLANPSEVEAARQLLSALSSDIATYEAADFDPSGASGSGVFTNDREIGKDDESVSARSQQGWKSQTNDTSLSQDLSVLDLEGLDFLDNGAASSREDSPEKPFSSEFDNLDEAVKEEALIAIFPALKPFDVKWTLKKCKGNASLAIDELMTQSFLEESGSRHRGIDAFSESELPSRQQKSKGKKRRGRRADDHTVPTKPASPLQSKWDTGRQDVEFIASRTGMPVQQVSFLYHKNSASIRTTIAAIIEAHASLKMESDDPLTEINVYELRQDFPTISMSDLTILVQIAHPSINNARELAKSLTSHPVASTLPIQLEIHHAPIDLGSDATDAKIKIPNGLHDEEAIPAAALASTYFQARDTAFMKANAAYRKGKSDPLMGGAAAYYSQVGRDNDVKARSAQSAAADARVAMQSSRTELDLHGLNVKDAVRISREKVTAWWHELGEQRAGSKRIKAEYQIITGKGNHSEGSKGKLGPAVGKMLIREGWKVEVGSGHLIVMGIARIR</sequence>
<feature type="domain" description="Smr" evidence="2">
    <location>
        <begin position="447"/>
        <end position="534"/>
    </location>
</feature>
<dbReference type="Proteomes" id="UP000235672">
    <property type="component" value="Unassembled WGS sequence"/>
</dbReference>
<dbReference type="SMART" id="SM00463">
    <property type="entry name" value="SMR"/>
    <property type="match status" value="1"/>
</dbReference>
<dbReference type="InterPro" id="IPR002625">
    <property type="entry name" value="Smr_dom"/>
</dbReference>
<evidence type="ECO:0000256" key="1">
    <source>
        <dbReference type="SAM" id="MobiDB-lite"/>
    </source>
</evidence>
<dbReference type="GO" id="GO:0005634">
    <property type="term" value="C:nucleus"/>
    <property type="evidence" value="ECO:0007669"/>
    <property type="project" value="TreeGrafter"/>
</dbReference>
<dbReference type="EMBL" id="KZ613465">
    <property type="protein sequence ID" value="PMD27706.1"/>
    <property type="molecule type" value="Genomic_DNA"/>
</dbReference>
<dbReference type="InterPro" id="IPR052772">
    <property type="entry name" value="Endo/PolyKinase_Domain-Protein"/>
</dbReference>
<dbReference type="PANTHER" id="PTHR46535:SF1">
    <property type="entry name" value="NEDD4-BINDING PROTEIN 2"/>
    <property type="match status" value="1"/>
</dbReference>
<proteinExistence type="predicted"/>
<name>A0A2J6QN72_9HELO</name>
<accession>A0A2J6QN72</accession>
<keyword evidence="4" id="KW-1185">Reference proteome</keyword>
<dbReference type="Pfam" id="PF26286">
    <property type="entry name" value="UBA_10"/>
    <property type="match status" value="1"/>
</dbReference>
<evidence type="ECO:0000313" key="4">
    <source>
        <dbReference type="Proteomes" id="UP000235672"/>
    </source>
</evidence>
<dbReference type="PROSITE" id="PS50828">
    <property type="entry name" value="SMR"/>
    <property type="match status" value="1"/>
</dbReference>
<dbReference type="InterPro" id="IPR036063">
    <property type="entry name" value="Smr_dom_sf"/>
</dbReference>
<feature type="compositionally biased region" description="Basic and acidic residues" evidence="1">
    <location>
        <begin position="74"/>
        <end position="85"/>
    </location>
</feature>
<dbReference type="InterPro" id="IPR013899">
    <property type="entry name" value="DUF1771"/>
</dbReference>
<organism evidence="3 4">
    <name type="scientific">Hyaloscypha hepaticicola</name>
    <dbReference type="NCBI Taxonomy" id="2082293"/>
    <lineage>
        <taxon>Eukaryota</taxon>
        <taxon>Fungi</taxon>
        <taxon>Dikarya</taxon>
        <taxon>Ascomycota</taxon>
        <taxon>Pezizomycotina</taxon>
        <taxon>Leotiomycetes</taxon>
        <taxon>Helotiales</taxon>
        <taxon>Hyaloscyphaceae</taxon>
        <taxon>Hyaloscypha</taxon>
    </lineage>
</organism>
<dbReference type="GO" id="GO:0004519">
    <property type="term" value="F:endonuclease activity"/>
    <property type="evidence" value="ECO:0007669"/>
    <property type="project" value="TreeGrafter"/>
</dbReference>
<dbReference type="Gene3D" id="3.30.1370.110">
    <property type="match status" value="1"/>
</dbReference>
<feature type="compositionally biased region" description="Polar residues" evidence="1">
    <location>
        <begin position="86"/>
        <end position="99"/>
    </location>
</feature>
<dbReference type="CDD" id="cd14279">
    <property type="entry name" value="CUE"/>
    <property type="match status" value="1"/>
</dbReference>
<protein>
    <recommendedName>
        <fullName evidence="2">Smr domain-containing protein</fullName>
    </recommendedName>
</protein>
<feature type="region of interest" description="Disordered" evidence="1">
    <location>
        <begin position="62"/>
        <end position="99"/>
    </location>
</feature>
<evidence type="ECO:0000313" key="3">
    <source>
        <dbReference type="EMBL" id="PMD27706.1"/>
    </source>
</evidence>
<gene>
    <name evidence="3" type="ORF">NA56DRAFT_615625</name>
</gene>
<dbReference type="SUPFAM" id="SSF160443">
    <property type="entry name" value="SMR domain-like"/>
    <property type="match status" value="1"/>
</dbReference>
<dbReference type="STRING" id="1745343.A0A2J6QN72"/>
<dbReference type="AlphaFoldDB" id="A0A2J6QN72"/>
<feature type="compositionally biased region" description="Basic residues" evidence="1">
    <location>
        <begin position="208"/>
        <end position="218"/>
    </location>
</feature>
<evidence type="ECO:0000259" key="2">
    <source>
        <dbReference type="PROSITE" id="PS50828"/>
    </source>
</evidence>
<dbReference type="InterPro" id="IPR058864">
    <property type="entry name" value="UBA_10"/>
</dbReference>
<feature type="region of interest" description="Disordered" evidence="1">
    <location>
        <begin position="195"/>
        <end position="236"/>
    </location>
</feature>
<dbReference type="OrthoDB" id="443981at2759"/>
<reference evidence="3 4" key="1">
    <citation type="submission" date="2016-05" db="EMBL/GenBank/DDBJ databases">
        <title>A degradative enzymes factory behind the ericoid mycorrhizal symbiosis.</title>
        <authorList>
            <consortium name="DOE Joint Genome Institute"/>
            <person name="Martino E."/>
            <person name="Morin E."/>
            <person name="Grelet G."/>
            <person name="Kuo A."/>
            <person name="Kohler A."/>
            <person name="Daghino S."/>
            <person name="Barry K."/>
            <person name="Choi C."/>
            <person name="Cichocki N."/>
            <person name="Clum A."/>
            <person name="Copeland A."/>
            <person name="Hainaut M."/>
            <person name="Haridas S."/>
            <person name="Labutti K."/>
            <person name="Lindquist E."/>
            <person name="Lipzen A."/>
            <person name="Khouja H.-R."/>
            <person name="Murat C."/>
            <person name="Ohm R."/>
            <person name="Olson A."/>
            <person name="Spatafora J."/>
            <person name="Veneault-Fourrey C."/>
            <person name="Henrissat B."/>
            <person name="Grigoriev I."/>
            <person name="Martin F."/>
            <person name="Perotto S."/>
        </authorList>
    </citation>
    <scope>NUCLEOTIDE SEQUENCE [LARGE SCALE GENOMIC DNA]</scope>
    <source>
        <strain evidence="3 4">UAMH 7357</strain>
    </source>
</reference>
<dbReference type="SMART" id="SM01162">
    <property type="entry name" value="DUF1771"/>
    <property type="match status" value="1"/>
</dbReference>
<dbReference type="PANTHER" id="PTHR46535">
    <property type="entry name" value="NEDD4-BINDING PROTEIN 2"/>
    <property type="match status" value="1"/>
</dbReference>